<reference evidence="4" key="1">
    <citation type="journal article" date="2023" name="Comput. Struct. Biotechnol. J.">
        <title>Discovery of a novel marine Bacteroidetes with a rich repertoire of carbohydrate-active enzymes.</title>
        <authorList>
            <person name="Chen B."/>
            <person name="Liu G."/>
            <person name="Chen Q."/>
            <person name="Wang H."/>
            <person name="Liu L."/>
            <person name="Tang K."/>
        </authorList>
    </citation>
    <scope>NUCLEOTIDE SEQUENCE</scope>
    <source>
        <strain evidence="4">TK19036</strain>
    </source>
</reference>
<evidence type="ECO:0000256" key="1">
    <source>
        <dbReference type="ARBA" id="ARBA00022729"/>
    </source>
</evidence>
<protein>
    <submittedName>
        <fullName evidence="4">Alginate lyase family protein</fullName>
    </submittedName>
</protein>
<dbReference type="InterPro" id="IPR008929">
    <property type="entry name" value="Chondroitin_lyas"/>
</dbReference>
<dbReference type="AlphaFoldDB" id="A0AA49JCY4"/>
<gene>
    <name evidence="4" type="ORF">K4G66_22980</name>
</gene>
<dbReference type="GO" id="GO:0016829">
    <property type="term" value="F:lyase activity"/>
    <property type="evidence" value="ECO:0007669"/>
    <property type="project" value="UniProtKB-KW"/>
</dbReference>
<keyword evidence="2 4" id="KW-0456">Lyase</keyword>
<dbReference type="InterPro" id="IPR008397">
    <property type="entry name" value="Alginate_lyase_dom"/>
</dbReference>
<dbReference type="EMBL" id="CP120682">
    <property type="protein sequence ID" value="WKN35246.1"/>
    <property type="molecule type" value="Genomic_DNA"/>
</dbReference>
<evidence type="ECO:0000256" key="2">
    <source>
        <dbReference type="ARBA" id="ARBA00023239"/>
    </source>
</evidence>
<dbReference type="Pfam" id="PF05426">
    <property type="entry name" value="Alginate_lyase"/>
    <property type="match status" value="1"/>
</dbReference>
<feature type="domain" description="Alginate lyase" evidence="3">
    <location>
        <begin position="56"/>
        <end position="332"/>
    </location>
</feature>
<dbReference type="Gene3D" id="1.50.10.100">
    <property type="entry name" value="Chondroitin AC/alginate lyase"/>
    <property type="match status" value="1"/>
</dbReference>
<evidence type="ECO:0000259" key="3">
    <source>
        <dbReference type="Pfam" id="PF05426"/>
    </source>
</evidence>
<reference evidence="4" key="2">
    <citation type="journal article" date="2024" name="Antonie Van Leeuwenhoek">
        <title>Roseihalotalea indica gen. nov., sp. nov., a halophilic Bacteroidetes from mesopelagic Southwest Indian Ocean with higher carbohydrate metabolic potential.</title>
        <authorList>
            <person name="Chen B."/>
            <person name="Zhang M."/>
            <person name="Lin D."/>
            <person name="Ye J."/>
            <person name="Tang K."/>
        </authorList>
    </citation>
    <scope>NUCLEOTIDE SEQUENCE</scope>
    <source>
        <strain evidence="4">TK19036</strain>
    </source>
</reference>
<dbReference type="SUPFAM" id="SSF48230">
    <property type="entry name" value="Chondroitin AC/alginate lyase"/>
    <property type="match status" value="1"/>
</dbReference>
<name>A0AA49JCY4_9BACT</name>
<evidence type="ECO:0000313" key="4">
    <source>
        <dbReference type="EMBL" id="WKN35246.1"/>
    </source>
</evidence>
<organism evidence="4">
    <name type="scientific">Roseihalotalea indica</name>
    <dbReference type="NCBI Taxonomy" id="2867963"/>
    <lineage>
        <taxon>Bacteria</taxon>
        <taxon>Pseudomonadati</taxon>
        <taxon>Bacteroidota</taxon>
        <taxon>Cytophagia</taxon>
        <taxon>Cytophagales</taxon>
        <taxon>Catalimonadaceae</taxon>
        <taxon>Roseihalotalea</taxon>
    </lineage>
</organism>
<proteinExistence type="predicted"/>
<sequence>MSQRNNTLLLLFIIIGFISLSGTRPAVNLKNEILKLEKERVMEDADDYLTAEIQTVTGASSPRSAGGIHDFYSEGDYWWPDSANPEAPYVRHDGLTNPDNFTEHRVRMRRLSLIVPTLVSAYVITEDGKYAERAIEHLTAWFANEATRMNPDMLYSQAIYGRVTGRGIGIIDAIHLVEVVKAAMVLEDDGVLKGEDLTKIKEWFAAFNEWITTHPYGIEEKNNGNNHSTCWAMQVAMYAKFTGNDSLLEECKDFYQQTLLPEQMIADGSFPKETKRTKPYGYSLFNLDAMYTLLHILSDKYPDIWEYSPNDTLDIQQAVEFMYPYIKDKSTWPYPDDVMYFEDWPMRHASLLFAYMAFDDEKYFDLWKTLEPESEKDEVVRNFFIRQPLLWLN</sequence>
<dbReference type="GO" id="GO:0042597">
    <property type="term" value="C:periplasmic space"/>
    <property type="evidence" value="ECO:0007669"/>
    <property type="project" value="InterPro"/>
</dbReference>
<keyword evidence="1" id="KW-0732">Signal</keyword>
<accession>A0AA49JCY4</accession>